<dbReference type="GO" id="GO:0005829">
    <property type="term" value="C:cytosol"/>
    <property type="evidence" value="ECO:0007669"/>
    <property type="project" value="TreeGrafter"/>
</dbReference>
<organism evidence="9 10">
    <name type="scientific">Sugiyamaella lignohabitans</name>
    <dbReference type="NCBI Taxonomy" id="796027"/>
    <lineage>
        <taxon>Eukaryota</taxon>
        <taxon>Fungi</taxon>
        <taxon>Dikarya</taxon>
        <taxon>Ascomycota</taxon>
        <taxon>Saccharomycotina</taxon>
        <taxon>Dipodascomycetes</taxon>
        <taxon>Dipodascales</taxon>
        <taxon>Trichomonascaceae</taxon>
        <taxon>Sugiyamaella</taxon>
    </lineage>
</organism>
<dbReference type="AlphaFoldDB" id="A0A161HMB2"/>
<dbReference type="EMBL" id="CP014503">
    <property type="protein sequence ID" value="ANB14787.1"/>
    <property type="molecule type" value="Genomic_DNA"/>
</dbReference>
<gene>
    <name evidence="9" type="primary">XKS1</name>
    <name evidence="9" type="ORF">AWJ20_2394</name>
</gene>
<dbReference type="CDD" id="cd07776">
    <property type="entry name" value="ASKHA_NBD_FGGY_SpXK-like"/>
    <property type="match status" value="1"/>
</dbReference>
<dbReference type="FunFam" id="3.30.420.40:FF:000118">
    <property type="entry name" value="Xylulose kinase 2"/>
    <property type="match status" value="1"/>
</dbReference>
<evidence type="ECO:0000256" key="5">
    <source>
        <dbReference type="ARBA" id="ARBA00048885"/>
    </source>
</evidence>
<dbReference type="PANTHER" id="PTHR10196">
    <property type="entry name" value="SUGAR KINASE"/>
    <property type="match status" value="1"/>
</dbReference>
<sequence length="563" mass="62390">MSDDALYLGLDLSTQQLKGIIVNSSLDHVFHTKVEFDGDLPEYKTVKGVYNNPSEKEVQAPVVMWLDALDLLFKRIVDSGKVDLSKLRGISGACQQHGSVFWNSRAEAALADLSPSTTLKNNLQTSLSWQLSPNWQDHSTAKECKQFEEAIGGKEKLAEVTGSGPHRRFTGPQILRLKHKSPELYKATDRIALVSSFIASVLAGKFVGIDISDVCGMNLWDLEKKEWSPKLLELIAGDDETVEQVKHKLGPVEPKPKSIGNISSYFTEKYGVSDKCSIVPFTGDNPGTILSMPLETNDVIISLGTSTTALVVTEKYVPSAMYHMFTHPTGKGYMGMLCYCNGALAREQVRDEINKKYHVSDPQSWDKFNEFVLNRPILGDNPDECSIGFYFPLSEIIPDCPSTLKRFVWKKGQSEPQDVTQPSTASASEWQTPEDDALRILESQALSIRYRLAPMLTTESKTPRKVYFVGGTSRNDAICEALSRVLMPSEGSFRLDLADACAKGAANLAVFGASATTDTWEHFISSKYNYSTTQSVGGHHTQDRYAAAIDTFTKSEKYLHEHL</sequence>
<dbReference type="GO" id="GO:0042732">
    <property type="term" value="P:D-xylose metabolic process"/>
    <property type="evidence" value="ECO:0007669"/>
    <property type="project" value="UniProtKB-UniRule"/>
</dbReference>
<dbReference type="Pfam" id="PF02782">
    <property type="entry name" value="FGGY_C"/>
    <property type="match status" value="1"/>
</dbReference>
<evidence type="ECO:0000313" key="10">
    <source>
        <dbReference type="Proteomes" id="UP000189580"/>
    </source>
</evidence>
<comment type="catalytic activity">
    <reaction evidence="5 6">
        <text>D-xylulose + ATP = D-xylulose 5-phosphate + ADP + H(+)</text>
        <dbReference type="Rhea" id="RHEA:10964"/>
        <dbReference type="ChEBI" id="CHEBI:15378"/>
        <dbReference type="ChEBI" id="CHEBI:17140"/>
        <dbReference type="ChEBI" id="CHEBI:30616"/>
        <dbReference type="ChEBI" id="CHEBI:57737"/>
        <dbReference type="ChEBI" id="CHEBI:456216"/>
        <dbReference type="EC" id="2.7.1.17"/>
    </reaction>
</comment>
<protein>
    <recommendedName>
        <fullName evidence="6">Xylulose kinase</fullName>
        <ecNumber evidence="6">2.7.1.17</ecNumber>
    </recommendedName>
</protein>
<feature type="domain" description="Carbohydrate kinase FGGY N-terminal" evidence="7">
    <location>
        <begin position="135"/>
        <end position="286"/>
    </location>
</feature>
<dbReference type="OrthoDB" id="1728974at2759"/>
<dbReference type="Gene3D" id="3.30.420.40">
    <property type="match status" value="2"/>
</dbReference>
<keyword evidence="6" id="KW-0547">Nucleotide-binding</keyword>
<dbReference type="InterPro" id="IPR018485">
    <property type="entry name" value="FGGY_C"/>
</dbReference>
<dbReference type="GO" id="GO:0005524">
    <property type="term" value="F:ATP binding"/>
    <property type="evidence" value="ECO:0007669"/>
    <property type="project" value="UniProtKB-UniRule"/>
</dbReference>
<dbReference type="InterPro" id="IPR018484">
    <property type="entry name" value="FGGY_N"/>
</dbReference>
<keyword evidence="3 6" id="KW-0808">Transferase</keyword>
<comment type="similarity">
    <text evidence="1 6">Belongs to the FGGY kinase family.</text>
</comment>
<dbReference type="RefSeq" id="XP_018737264.1">
    <property type="nucleotide sequence ID" value="XM_018879337.1"/>
</dbReference>
<dbReference type="Proteomes" id="UP000189580">
    <property type="component" value="Chromosome b"/>
</dbReference>
<evidence type="ECO:0000256" key="1">
    <source>
        <dbReference type="ARBA" id="ARBA00009156"/>
    </source>
</evidence>
<name>A0A161HMB2_9ASCO</name>
<accession>A0A161HMB2</accession>
<evidence type="ECO:0000256" key="3">
    <source>
        <dbReference type="ARBA" id="ARBA00022679"/>
    </source>
</evidence>
<dbReference type="InterPro" id="IPR043129">
    <property type="entry name" value="ATPase_NBD"/>
</dbReference>
<evidence type="ECO:0000259" key="8">
    <source>
        <dbReference type="Pfam" id="PF02782"/>
    </source>
</evidence>
<dbReference type="GO" id="GO:0004856">
    <property type="term" value="F:D-xylulokinase activity"/>
    <property type="evidence" value="ECO:0007669"/>
    <property type="project" value="UniProtKB-UniRule"/>
</dbReference>
<keyword evidence="6" id="KW-0119">Carbohydrate metabolism</keyword>
<dbReference type="GO" id="GO:0005997">
    <property type="term" value="P:xylulose metabolic process"/>
    <property type="evidence" value="ECO:0007669"/>
    <property type="project" value="TreeGrafter"/>
</dbReference>
<comment type="function">
    <text evidence="6">Highly specific D-xylulose kinase which participates in the catabolism of xylose. Xylose is a major component of hemicelluloses such as xylan. Most fungi utilize D-xylose via three enzymatic reactions, xylose reductase (XR), xylitol dehydrogenase (XDH), and xylulokinase, to form xylulose 5-phosphate, which enters pentose phosphate pathway.</text>
</comment>
<keyword evidence="6" id="KW-0067">ATP-binding</keyword>
<keyword evidence="10" id="KW-1185">Reference proteome</keyword>
<feature type="domain" description="Carbohydrate kinase FGGY C-terminal" evidence="8">
    <location>
        <begin position="300"/>
        <end position="510"/>
    </location>
</feature>
<proteinExistence type="inferred from homology"/>
<evidence type="ECO:0000256" key="4">
    <source>
        <dbReference type="ARBA" id="ARBA00022777"/>
    </source>
</evidence>
<dbReference type="EC" id="2.7.1.17" evidence="6"/>
<evidence type="ECO:0000313" key="9">
    <source>
        <dbReference type="EMBL" id="ANB14787.1"/>
    </source>
</evidence>
<dbReference type="KEGG" id="slb:AWJ20_2394"/>
<dbReference type="InterPro" id="IPR042024">
    <property type="entry name" value="D-XK_euk"/>
</dbReference>
<reference evidence="9 10" key="1">
    <citation type="submission" date="2016-02" db="EMBL/GenBank/DDBJ databases">
        <title>Complete genome sequence and transcriptome regulation of the pentose utilising yeast Sugiyamaella lignohabitans.</title>
        <authorList>
            <person name="Bellasio M."/>
            <person name="Peymann A."/>
            <person name="Valli M."/>
            <person name="Sipitzky M."/>
            <person name="Graf A."/>
            <person name="Sauer M."/>
            <person name="Marx H."/>
            <person name="Mattanovich D."/>
        </authorList>
    </citation>
    <scope>NUCLEOTIDE SEQUENCE [LARGE SCALE GENOMIC DNA]</scope>
    <source>
        <strain evidence="9 10">CBS 10342</strain>
    </source>
</reference>
<dbReference type="GeneID" id="30034300"/>
<evidence type="ECO:0000259" key="7">
    <source>
        <dbReference type="Pfam" id="PF00370"/>
    </source>
</evidence>
<dbReference type="Pfam" id="PF00370">
    <property type="entry name" value="FGGY_N"/>
    <property type="match status" value="1"/>
</dbReference>
<dbReference type="SUPFAM" id="SSF53067">
    <property type="entry name" value="Actin-like ATPase domain"/>
    <property type="match status" value="2"/>
</dbReference>
<evidence type="ECO:0000256" key="6">
    <source>
        <dbReference type="RuleBase" id="RU367058"/>
    </source>
</evidence>
<keyword evidence="4 6" id="KW-0418">Kinase</keyword>
<dbReference type="PANTHER" id="PTHR10196:SF57">
    <property type="entry name" value="XYLULOSE KINASE"/>
    <property type="match status" value="1"/>
</dbReference>
<keyword evidence="2 6" id="KW-0859">Xylose metabolism</keyword>
<evidence type="ECO:0000256" key="2">
    <source>
        <dbReference type="ARBA" id="ARBA00022629"/>
    </source>
</evidence>